<evidence type="ECO:0000313" key="2">
    <source>
        <dbReference type="EMBL" id="CEI61916.1"/>
    </source>
</evidence>
<dbReference type="KEGG" id="fvn:FVRRES_06352"/>
<dbReference type="Pfam" id="PF13472">
    <property type="entry name" value="Lipase_GDSL_2"/>
    <property type="match status" value="1"/>
</dbReference>
<reference evidence="3" key="1">
    <citation type="submission" date="2014-10" db="EMBL/GenBank/DDBJ databases">
        <authorList>
            <person name="King R."/>
        </authorList>
    </citation>
    <scope>NUCLEOTIDE SEQUENCE [LARGE SCALE GENOMIC DNA]</scope>
    <source>
        <strain evidence="3">A3/5</strain>
    </source>
</reference>
<sequence>MAAQHPNLTNPDDGRHQKLRRQTLQSFLCALEDALKKPGAKFIIIFKGINDIGPSAIDTTIQKRIKDRLITAYQQIAGNIKKAGITSIGATITQMLGNQYYAPKREVTRVAINGWILDNGTFNHTVDFTSLIRNRDKLLTQFDSGDGLHRNPAAYKEMGTKFPIKVFRK</sequence>
<dbReference type="AlphaFoldDB" id="A0A2L2TFX8"/>
<dbReference type="Gene3D" id="3.40.50.1110">
    <property type="entry name" value="SGNH hydrolase"/>
    <property type="match status" value="1"/>
</dbReference>
<dbReference type="PANTHER" id="PTHR43784">
    <property type="entry name" value="GDSL-LIKE LIPASE/ACYLHYDROLASE, PUTATIVE (AFU_ORTHOLOGUE AFUA_2G00820)-RELATED"/>
    <property type="match status" value="1"/>
</dbReference>
<dbReference type="EMBL" id="LN649230">
    <property type="protein sequence ID" value="CEI61916.1"/>
    <property type="molecule type" value="Genomic_DNA"/>
</dbReference>
<accession>A0A2L2TFX8</accession>
<dbReference type="RefSeq" id="XP_025585636.1">
    <property type="nucleotide sequence ID" value="XM_025734873.1"/>
</dbReference>
<organism evidence="2 3">
    <name type="scientific">Fusarium venenatum</name>
    <dbReference type="NCBI Taxonomy" id="56646"/>
    <lineage>
        <taxon>Eukaryota</taxon>
        <taxon>Fungi</taxon>
        <taxon>Dikarya</taxon>
        <taxon>Ascomycota</taxon>
        <taxon>Pezizomycotina</taxon>
        <taxon>Sordariomycetes</taxon>
        <taxon>Hypocreomycetidae</taxon>
        <taxon>Hypocreales</taxon>
        <taxon>Nectriaceae</taxon>
        <taxon>Fusarium</taxon>
    </lineage>
</organism>
<name>A0A2L2TFX8_9HYPO</name>
<proteinExistence type="predicted"/>
<dbReference type="GeneID" id="37257991"/>
<evidence type="ECO:0000313" key="3">
    <source>
        <dbReference type="Proteomes" id="UP000245910"/>
    </source>
</evidence>
<dbReference type="SUPFAM" id="SSF52266">
    <property type="entry name" value="SGNH hydrolase"/>
    <property type="match status" value="1"/>
</dbReference>
<dbReference type="STRING" id="56646.A0A2L2TFX8"/>
<dbReference type="Proteomes" id="UP000245910">
    <property type="component" value="Chromosome II"/>
</dbReference>
<evidence type="ECO:0000259" key="1">
    <source>
        <dbReference type="Pfam" id="PF13472"/>
    </source>
</evidence>
<feature type="domain" description="SGNH hydrolase-type esterase" evidence="1">
    <location>
        <begin position="35"/>
        <end position="156"/>
    </location>
</feature>
<dbReference type="InterPro" id="IPR053140">
    <property type="entry name" value="GDSL_Rv0518-like"/>
</dbReference>
<dbReference type="InterPro" id="IPR036514">
    <property type="entry name" value="SGNH_hydro_sf"/>
</dbReference>
<protein>
    <recommendedName>
        <fullName evidence="1">SGNH hydrolase-type esterase domain-containing protein</fullName>
    </recommendedName>
</protein>
<dbReference type="InterPro" id="IPR013830">
    <property type="entry name" value="SGNH_hydro"/>
</dbReference>
<keyword evidence="3" id="KW-1185">Reference proteome</keyword>
<dbReference type="PANTHER" id="PTHR43784:SF2">
    <property type="entry name" value="GDSL-LIKE LIPASE_ACYLHYDROLASE, PUTATIVE (AFU_ORTHOLOGUE AFUA_2G00820)-RELATED"/>
    <property type="match status" value="1"/>
</dbReference>